<dbReference type="PROSITE" id="PS50977">
    <property type="entry name" value="HTH_TETR_2"/>
    <property type="match status" value="1"/>
</dbReference>
<dbReference type="InterPro" id="IPR001647">
    <property type="entry name" value="HTH_TetR"/>
</dbReference>
<keyword evidence="2 4" id="KW-0238">DNA-binding</keyword>
<dbReference type="SUPFAM" id="SSF48498">
    <property type="entry name" value="Tetracyclin repressor-like, C-terminal domain"/>
    <property type="match status" value="1"/>
</dbReference>
<dbReference type="OrthoDB" id="1669699at2"/>
<dbReference type="SUPFAM" id="SSF46689">
    <property type="entry name" value="Homeodomain-like"/>
    <property type="match status" value="1"/>
</dbReference>
<dbReference type="Proteomes" id="UP000279994">
    <property type="component" value="Unassembled WGS sequence"/>
</dbReference>
<evidence type="ECO:0000259" key="5">
    <source>
        <dbReference type="PROSITE" id="PS50943"/>
    </source>
</evidence>
<dbReference type="InterPro" id="IPR041490">
    <property type="entry name" value="KstR2_TetR_C"/>
</dbReference>
<comment type="caution">
    <text evidence="7">The sequence shown here is derived from an EMBL/GenBank/DDBJ whole genome shotgun (WGS) entry which is preliminary data.</text>
</comment>
<dbReference type="GO" id="GO:0000976">
    <property type="term" value="F:transcription cis-regulatory region binding"/>
    <property type="evidence" value="ECO:0007669"/>
    <property type="project" value="TreeGrafter"/>
</dbReference>
<keyword evidence="3" id="KW-0804">Transcription</keyword>
<keyword evidence="1" id="KW-0805">Transcription regulation</keyword>
<dbReference type="GO" id="GO:0003700">
    <property type="term" value="F:DNA-binding transcription factor activity"/>
    <property type="evidence" value="ECO:0007669"/>
    <property type="project" value="TreeGrafter"/>
</dbReference>
<evidence type="ECO:0000256" key="4">
    <source>
        <dbReference type="PROSITE-ProRule" id="PRU00335"/>
    </source>
</evidence>
<dbReference type="PRINTS" id="PR00455">
    <property type="entry name" value="HTHTETR"/>
</dbReference>
<dbReference type="PANTHER" id="PTHR30055">
    <property type="entry name" value="HTH-TYPE TRANSCRIPTIONAL REGULATOR RUTR"/>
    <property type="match status" value="1"/>
</dbReference>
<dbReference type="Pfam" id="PF00440">
    <property type="entry name" value="TetR_N"/>
    <property type="match status" value="1"/>
</dbReference>
<dbReference type="AlphaFoldDB" id="A0A3N0GHJ2"/>
<dbReference type="RefSeq" id="WP_123225145.1">
    <property type="nucleotide sequence ID" value="NZ_RJSF01000047.1"/>
</dbReference>
<reference evidence="7 8" key="1">
    <citation type="submission" date="2018-11" db="EMBL/GenBank/DDBJ databases">
        <authorList>
            <person name="Li F."/>
        </authorList>
    </citation>
    <scope>NUCLEOTIDE SEQUENCE [LARGE SCALE GENOMIC DNA]</scope>
    <source>
        <strain evidence="7 8">Gsoil 818</strain>
    </source>
</reference>
<sequence>MAEHMIGAAIRSARVSRGLSLRRLAGALDVSPATVSAIETGRTEVTVARLRRIAGLLEVSTTDLLHAAPPPSAPPPQQIAQQWRSFDPVNLDPVLLAASRVFVRRGFHAATMREVADEAGLSVAGVYHHHPSKTGMLAALLDLTMAEIRWRLLAARADGASEAESFALMVEALALFHAHRGDLAFLGASEMRGLDPDDRTRITALRDDVQHLLDDQAARAIAAGELSTRDPRTATRAIATLCTSLPSWFRPDGELAADQVARQYAEYAIALMRAG</sequence>
<evidence type="ECO:0000313" key="7">
    <source>
        <dbReference type="EMBL" id="RNM11911.1"/>
    </source>
</evidence>
<dbReference type="CDD" id="cd00093">
    <property type="entry name" value="HTH_XRE"/>
    <property type="match status" value="1"/>
</dbReference>
<name>A0A3N0GHJ2_9ACTN</name>
<gene>
    <name evidence="7" type="ORF">EFL26_21730</name>
</gene>
<dbReference type="Gene3D" id="1.10.357.10">
    <property type="entry name" value="Tetracycline Repressor, domain 2"/>
    <property type="match status" value="1"/>
</dbReference>
<dbReference type="PANTHER" id="PTHR30055:SF234">
    <property type="entry name" value="HTH-TYPE TRANSCRIPTIONAL REGULATOR BETI"/>
    <property type="match status" value="1"/>
</dbReference>
<evidence type="ECO:0000256" key="1">
    <source>
        <dbReference type="ARBA" id="ARBA00023015"/>
    </source>
</evidence>
<dbReference type="InterPro" id="IPR050109">
    <property type="entry name" value="HTH-type_TetR-like_transc_reg"/>
</dbReference>
<evidence type="ECO:0000256" key="2">
    <source>
        <dbReference type="ARBA" id="ARBA00023125"/>
    </source>
</evidence>
<dbReference type="InterPro" id="IPR001387">
    <property type="entry name" value="Cro/C1-type_HTH"/>
</dbReference>
<dbReference type="Pfam" id="PF01381">
    <property type="entry name" value="HTH_3"/>
    <property type="match status" value="1"/>
</dbReference>
<proteinExistence type="predicted"/>
<dbReference type="Gene3D" id="1.10.260.40">
    <property type="entry name" value="lambda repressor-like DNA-binding domains"/>
    <property type="match status" value="1"/>
</dbReference>
<dbReference type="PROSITE" id="PS50943">
    <property type="entry name" value="HTH_CROC1"/>
    <property type="match status" value="1"/>
</dbReference>
<accession>A0A3N0GHJ2</accession>
<dbReference type="SUPFAM" id="SSF47413">
    <property type="entry name" value="lambda repressor-like DNA-binding domains"/>
    <property type="match status" value="1"/>
</dbReference>
<dbReference type="SMART" id="SM00530">
    <property type="entry name" value="HTH_XRE"/>
    <property type="match status" value="1"/>
</dbReference>
<dbReference type="InterPro" id="IPR010982">
    <property type="entry name" value="Lambda_DNA-bd_dom_sf"/>
</dbReference>
<dbReference type="InterPro" id="IPR036271">
    <property type="entry name" value="Tet_transcr_reg_TetR-rel_C_sf"/>
</dbReference>
<evidence type="ECO:0000259" key="6">
    <source>
        <dbReference type="PROSITE" id="PS50977"/>
    </source>
</evidence>
<evidence type="ECO:0000256" key="3">
    <source>
        <dbReference type="ARBA" id="ARBA00023163"/>
    </source>
</evidence>
<dbReference type="EMBL" id="RJSF01000047">
    <property type="protein sequence ID" value="RNM11911.1"/>
    <property type="molecule type" value="Genomic_DNA"/>
</dbReference>
<feature type="domain" description="HTH cro/C1-type" evidence="5">
    <location>
        <begin position="10"/>
        <end position="64"/>
    </location>
</feature>
<dbReference type="InterPro" id="IPR009057">
    <property type="entry name" value="Homeodomain-like_sf"/>
</dbReference>
<feature type="DNA-binding region" description="H-T-H motif" evidence="4">
    <location>
        <begin position="111"/>
        <end position="130"/>
    </location>
</feature>
<dbReference type="Pfam" id="PF17932">
    <property type="entry name" value="TetR_C_24"/>
    <property type="match status" value="1"/>
</dbReference>
<feature type="domain" description="HTH tetR-type" evidence="6">
    <location>
        <begin position="88"/>
        <end position="148"/>
    </location>
</feature>
<organism evidence="7 8">
    <name type="scientific">Nocardioides pocheonensis</name>
    <dbReference type="NCBI Taxonomy" id="661485"/>
    <lineage>
        <taxon>Bacteria</taxon>
        <taxon>Bacillati</taxon>
        <taxon>Actinomycetota</taxon>
        <taxon>Actinomycetes</taxon>
        <taxon>Propionibacteriales</taxon>
        <taxon>Nocardioidaceae</taxon>
        <taxon>Nocardioides</taxon>
    </lineage>
</organism>
<keyword evidence="8" id="KW-1185">Reference proteome</keyword>
<protein>
    <submittedName>
        <fullName evidence="7">TetR family transcriptional regulator</fullName>
    </submittedName>
</protein>
<evidence type="ECO:0000313" key="8">
    <source>
        <dbReference type="Proteomes" id="UP000279994"/>
    </source>
</evidence>